<reference evidence="1" key="1">
    <citation type="submission" date="2024-09" db="EMBL/GenBank/DDBJ databases">
        <title>Draft Genome Sequences of Neofusicoccum parvum.</title>
        <authorList>
            <person name="Ashida A."/>
            <person name="Camagna M."/>
            <person name="Tanaka A."/>
            <person name="Takemoto D."/>
        </authorList>
    </citation>
    <scope>NUCLEOTIDE SEQUENCE</scope>
    <source>
        <strain evidence="1">PPO83</strain>
    </source>
</reference>
<organism evidence="1 2">
    <name type="scientific">Neofusicoccum parvum</name>
    <dbReference type="NCBI Taxonomy" id="310453"/>
    <lineage>
        <taxon>Eukaryota</taxon>
        <taxon>Fungi</taxon>
        <taxon>Dikarya</taxon>
        <taxon>Ascomycota</taxon>
        <taxon>Pezizomycotina</taxon>
        <taxon>Dothideomycetes</taxon>
        <taxon>Dothideomycetes incertae sedis</taxon>
        <taxon>Botryosphaeriales</taxon>
        <taxon>Botryosphaeriaceae</taxon>
        <taxon>Neofusicoccum</taxon>
    </lineage>
</organism>
<evidence type="ECO:0000313" key="1">
    <source>
        <dbReference type="EMBL" id="GME27408.1"/>
    </source>
</evidence>
<sequence length="840" mass="94278">MAKSLRVGVIGPAGFTGSYLCVELIKRGHHVVGMSRSPEKIGTHEKYTPRKLDVDAQSIDELAAAFQDVDVLVNAYGPHTAGAGALKYMPFLEVTRKMVLATRLAKVPYFMQVGGTGSLYVPGRQSFQCAAETTDFWLAFRRAIADSEAHTVYMEERLGPIGARLRGYRNARLAARAGKETEETKAVIKQVEDHIRSGDQSKEFVTGARTSFMFFDGNTAFRWTYVSPSAMYRSGKRTGKYETGTDYLPLKGDPMDGKELDGRLHGISAGDLAIAIADEAEAQQRLSPAIEQPDPELPTMALVTLLIFPVVAVLLFRLLSRRQTPAPKGLRTVPGPGGKLPIIGHAHLLKPTGSQRQFIEWAHQYGELFSFQLGWENWIFVNSPAAVKEIFDKQSAATSGRAPMPVGSDLISGDMRFLLMTYSPRWRRLRAIVHKLLTPKASDTFKPSQEFEAKQLLHDILKEPHNTYDHCRRYTTSVVMTSTYGRRIPKFDCEDTREVYGLMKDFTDNMPPTNAFLPDLIPPLAKLPTWMQWWRKPALRMQMRQTAIWTKYWRTLLKQIEEKKAPECFVKQFIETDYQKQDITEMQAAWVAGTMIEAGSETTSSTLNTTIKYLAAYPEVQERANSELTSVVGDARSPAFEDEAALPYIRAIAKEVLRMRPITNFGTPHYTTEPVRYKDFWIPANTVVTINQYAIHHDAARYKDPEVFRPERYLGHPHKSGVYAAAADPYERDHFSFGAGRRICSGMHLAENSLFITLAKILWAYEIAPLIGPDGKPEQVDLSDDGFEPGVNTLPKPYRVGFKPRSAEREAVVRSEWDTALKEGFWLGGSQVNADGMVVG</sequence>
<dbReference type="EMBL" id="BSXG01000037">
    <property type="protein sequence ID" value="GME27408.1"/>
    <property type="molecule type" value="Genomic_DNA"/>
</dbReference>
<comment type="caution">
    <text evidence="1">The sequence shown here is derived from an EMBL/GenBank/DDBJ whole genome shotgun (WGS) entry which is preliminary data.</text>
</comment>
<name>A0ACB5S3N6_9PEZI</name>
<keyword evidence="2" id="KW-1185">Reference proteome</keyword>
<evidence type="ECO:0000313" key="2">
    <source>
        <dbReference type="Proteomes" id="UP001165186"/>
    </source>
</evidence>
<proteinExistence type="predicted"/>
<dbReference type="Proteomes" id="UP001165186">
    <property type="component" value="Unassembled WGS sequence"/>
</dbReference>
<protein>
    <submittedName>
        <fullName evidence="1">Uncharacterized protein</fullName>
    </submittedName>
</protein>
<accession>A0ACB5S3N6</accession>
<gene>
    <name evidence="1" type="primary">g7327</name>
    <name evidence="1" type="ORF">NpPPO83_00007327</name>
</gene>